<evidence type="ECO:0000256" key="1">
    <source>
        <dbReference type="SAM" id="MobiDB-lite"/>
    </source>
</evidence>
<sequence>SPSIPAATAALPTPAPPSSTASAPGE</sequence>
<comment type="caution">
    <text evidence="2">The sequence shown here is derived from an EMBL/GenBank/DDBJ whole genome shotgun (WGS) entry which is preliminary data.</text>
</comment>
<feature type="region of interest" description="Disordered" evidence="1">
    <location>
        <begin position="1"/>
        <end position="26"/>
    </location>
</feature>
<feature type="non-terminal residue" evidence="2">
    <location>
        <position position="26"/>
    </location>
</feature>
<gene>
    <name evidence="2" type="ORF">GIL414_LOCUS59035</name>
</gene>
<feature type="non-terminal residue" evidence="2">
    <location>
        <position position="1"/>
    </location>
</feature>
<dbReference type="EMBL" id="CAJOBJ010221251">
    <property type="protein sequence ID" value="CAF5033578.1"/>
    <property type="molecule type" value="Genomic_DNA"/>
</dbReference>
<organism evidence="2 3">
    <name type="scientific">Rotaria magnacalcarata</name>
    <dbReference type="NCBI Taxonomy" id="392030"/>
    <lineage>
        <taxon>Eukaryota</taxon>
        <taxon>Metazoa</taxon>
        <taxon>Spiralia</taxon>
        <taxon>Gnathifera</taxon>
        <taxon>Rotifera</taxon>
        <taxon>Eurotatoria</taxon>
        <taxon>Bdelloidea</taxon>
        <taxon>Philodinida</taxon>
        <taxon>Philodinidae</taxon>
        <taxon>Rotaria</taxon>
    </lineage>
</organism>
<name>A0A8S3DUG4_9BILA</name>
<dbReference type="AlphaFoldDB" id="A0A8S3DUG4"/>
<reference evidence="2" key="1">
    <citation type="submission" date="2021-02" db="EMBL/GenBank/DDBJ databases">
        <authorList>
            <person name="Nowell W R."/>
        </authorList>
    </citation>
    <scope>NUCLEOTIDE SEQUENCE</scope>
</reference>
<protein>
    <submittedName>
        <fullName evidence="2">Uncharacterized protein</fullName>
    </submittedName>
</protein>
<evidence type="ECO:0000313" key="2">
    <source>
        <dbReference type="EMBL" id="CAF5033578.1"/>
    </source>
</evidence>
<dbReference type="Proteomes" id="UP000681720">
    <property type="component" value="Unassembled WGS sequence"/>
</dbReference>
<evidence type="ECO:0000313" key="3">
    <source>
        <dbReference type="Proteomes" id="UP000681720"/>
    </source>
</evidence>
<proteinExistence type="predicted"/>
<accession>A0A8S3DUG4</accession>